<dbReference type="EMBL" id="JAENIG010000004">
    <property type="protein sequence ID" value="MBK1854723.1"/>
    <property type="molecule type" value="Genomic_DNA"/>
</dbReference>
<dbReference type="Proteomes" id="UP000634206">
    <property type="component" value="Unassembled WGS sequence"/>
</dbReference>
<dbReference type="InterPro" id="IPR005123">
    <property type="entry name" value="Oxoglu/Fe-dep_dioxygenase_dom"/>
</dbReference>
<dbReference type="GO" id="GO:0008198">
    <property type="term" value="F:ferrous iron binding"/>
    <property type="evidence" value="ECO:0007669"/>
    <property type="project" value="TreeGrafter"/>
</dbReference>
<comment type="caution">
    <text evidence="8">The sequence shown here is derived from an EMBL/GenBank/DDBJ whole genome shotgun (WGS) entry which is preliminary data.</text>
</comment>
<comment type="cofactor">
    <cofactor evidence="1">
        <name>L-ascorbate</name>
        <dbReference type="ChEBI" id="CHEBI:38290"/>
    </cofactor>
</comment>
<evidence type="ECO:0000256" key="1">
    <source>
        <dbReference type="ARBA" id="ARBA00001961"/>
    </source>
</evidence>
<keyword evidence="9" id="KW-1185">Reference proteome</keyword>
<proteinExistence type="predicted"/>
<feature type="domain" description="Fe2OG dioxygenase" evidence="7">
    <location>
        <begin position="113"/>
        <end position="215"/>
    </location>
</feature>
<organism evidence="8 9">
    <name type="scientific">Oceaniferula flava</name>
    <dbReference type="NCBI Taxonomy" id="2800421"/>
    <lineage>
        <taxon>Bacteria</taxon>
        <taxon>Pseudomonadati</taxon>
        <taxon>Verrucomicrobiota</taxon>
        <taxon>Verrucomicrobiia</taxon>
        <taxon>Verrucomicrobiales</taxon>
        <taxon>Verrucomicrobiaceae</taxon>
        <taxon>Oceaniferula</taxon>
    </lineage>
</organism>
<evidence type="ECO:0000313" key="9">
    <source>
        <dbReference type="Proteomes" id="UP000634206"/>
    </source>
</evidence>
<gene>
    <name evidence="8" type="ORF">JIN83_07115</name>
</gene>
<dbReference type="GO" id="GO:0031418">
    <property type="term" value="F:L-ascorbic acid binding"/>
    <property type="evidence" value="ECO:0007669"/>
    <property type="project" value="UniProtKB-KW"/>
</dbReference>
<dbReference type="AlphaFoldDB" id="A0AAE2SBB4"/>
<evidence type="ECO:0000256" key="2">
    <source>
        <dbReference type="ARBA" id="ARBA00022723"/>
    </source>
</evidence>
<dbReference type="PANTHER" id="PTHR12907:SF26">
    <property type="entry name" value="HIF PROLYL HYDROXYLASE, ISOFORM C"/>
    <property type="match status" value="1"/>
</dbReference>
<dbReference type="RefSeq" id="WP_309489334.1">
    <property type="nucleotide sequence ID" value="NZ_JAENIG010000004.1"/>
</dbReference>
<accession>A0AAE2SBB4</accession>
<name>A0AAE2SBB4_9BACT</name>
<dbReference type="GO" id="GO:0031543">
    <property type="term" value="F:peptidyl-proline dioxygenase activity"/>
    <property type="evidence" value="ECO:0007669"/>
    <property type="project" value="TreeGrafter"/>
</dbReference>
<keyword evidence="4" id="KW-0223">Dioxygenase</keyword>
<dbReference type="InterPro" id="IPR006620">
    <property type="entry name" value="Pro_4_hyd_alph"/>
</dbReference>
<evidence type="ECO:0000256" key="4">
    <source>
        <dbReference type="ARBA" id="ARBA00022964"/>
    </source>
</evidence>
<protein>
    <submittedName>
        <fullName evidence="8">2OG-Fe(II) oxygenase</fullName>
    </submittedName>
</protein>
<dbReference type="PANTHER" id="PTHR12907">
    <property type="entry name" value="EGL NINE HOMOLOG-RELATED"/>
    <property type="match status" value="1"/>
</dbReference>
<dbReference type="InterPro" id="IPR044862">
    <property type="entry name" value="Pro_4_hyd_alph_FE2OG_OXY"/>
</dbReference>
<evidence type="ECO:0000256" key="5">
    <source>
        <dbReference type="ARBA" id="ARBA00023002"/>
    </source>
</evidence>
<dbReference type="SMART" id="SM00702">
    <property type="entry name" value="P4Hc"/>
    <property type="match status" value="1"/>
</dbReference>
<reference evidence="8" key="1">
    <citation type="submission" date="2021-01" db="EMBL/GenBank/DDBJ databases">
        <title>Modified the classification status of verrucomicrobia.</title>
        <authorList>
            <person name="Feng X."/>
        </authorList>
    </citation>
    <scope>NUCLEOTIDE SEQUENCE</scope>
    <source>
        <strain evidence="8">5K15</strain>
    </source>
</reference>
<keyword evidence="3" id="KW-0847">Vitamin C</keyword>
<dbReference type="InterPro" id="IPR051559">
    <property type="entry name" value="HIF_prolyl_hydroxylases"/>
</dbReference>
<sequence>MINLFSSLVEISASHFPMDELADHIASPGYAHFPKIMPTSAISELIAILEAKEAADALLLAGVGQGAALDRKPEIRSDSIFWLEDVDPSLAVIHWLSAMRQIREHLRRSLFLPIESYEGHLARYPVGGFYKPHLDQHIGTPTRQITIIAYLNTQWQPGDGGELRLYTSPEQGVHGPHIDIAPTAGTIVAFRSADFWHEVLPAKVPRLSLTGWLRGREMDPTKV</sequence>
<dbReference type="GO" id="GO:0071456">
    <property type="term" value="P:cellular response to hypoxia"/>
    <property type="evidence" value="ECO:0007669"/>
    <property type="project" value="TreeGrafter"/>
</dbReference>
<evidence type="ECO:0000313" key="8">
    <source>
        <dbReference type="EMBL" id="MBK1854723.1"/>
    </source>
</evidence>
<evidence type="ECO:0000256" key="3">
    <source>
        <dbReference type="ARBA" id="ARBA00022896"/>
    </source>
</evidence>
<keyword evidence="2" id="KW-0479">Metal-binding</keyword>
<evidence type="ECO:0000256" key="6">
    <source>
        <dbReference type="ARBA" id="ARBA00023004"/>
    </source>
</evidence>
<evidence type="ECO:0000259" key="7">
    <source>
        <dbReference type="PROSITE" id="PS51471"/>
    </source>
</evidence>
<keyword evidence="6" id="KW-0408">Iron</keyword>
<dbReference type="Gene3D" id="2.60.120.620">
    <property type="entry name" value="q2cbj1_9rhob like domain"/>
    <property type="match status" value="1"/>
</dbReference>
<dbReference type="PROSITE" id="PS51471">
    <property type="entry name" value="FE2OG_OXY"/>
    <property type="match status" value="1"/>
</dbReference>
<dbReference type="Pfam" id="PF13640">
    <property type="entry name" value="2OG-FeII_Oxy_3"/>
    <property type="match status" value="1"/>
</dbReference>
<keyword evidence="5" id="KW-0560">Oxidoreductase</keyword>